<name>A0A9W8DMA2_9FUNG</name>
<dbReference type="OrthoDB" id="21368at2759"/>
<feature type="compositionally biased region" description="Basic and acidic residues" evidence="8">
    <location>
        <begin position="99"/>
        <end position="109"/>
    </location>
</feature>
<feature type="domain" description="U4/U6.U5 small nuclear ribonucleoprotein 27kDa protein" evidence="9">
    <location>
        <begin position="191"/>
        <end position="244"/>
    </location>
</feature>
<dbReference type="PANTHER" id="PTHR31077:SF1">
    <property type="entry name" value="U4_U6.U5 SMALL NUCLEAR RIBONUCLEOPROTEIN 27 KDA PROTEIN"/>
    <property type="match status" value="1"/>
</dbReference>
<keyword evidence="5" id="KW-0507">mRNA processing</keyword>
<dbReference type="PANTHER" id="PTHR31077">
    <property type="entry name" value="U4/U6.U5 SMALL NUCLEAR RIBONUCLEOPROTEIN 27 KDA PROTEIN"/>
    <property type="match status" value="1"/>
</dbReference>
<dbReference type="Proteomes" id="UP001150538">
    <property type="component" value="Unassembled WGS sequence"/>
</dbReference>
<evidence type="ECO:0000256" key="4">
    <source>
        <dbReference type="ARBA" id="ARBA00011825"/>
    </source>
</evidence>
<comment type="function">
    <text evidence="1">May play a role in mRNA splicing.</text>
</comment>
<comment type="caution">
    <text evidence="10">The sequence shown here is derived from an EMBL/GenBank/DDBJ whole genome shotgun (WGS) entry which is preliminary data.</text>
</comment>
<feature type="compositionally biased region" description="Low complexity" evidence="8">
    <location>
        <begin position="37"/>
        <end position="46"/>
    </location>
</feature>
<evidence type="ECO:0000259" key="9">
    <source>
        <dbReference type="Pfam" id="PF08648"/>
    </source>
</evidence>
<evidence type="ECO:0000256" key="6">
    <source>
        <dbReference type="ARBA" id="ARBA00023187"/>
    </source>
</evidence>
<keyword evidence="7" id="KW-0539">Nucleus</keyword>
<feature type="region of interest" description="Disordered" evidence="8">
    <location>
        <begin position="1"/>
        <end position="224"/>
    </location>
</feature>
<evidence type="ECO:0000256" key="7">
    <source>
        <dbReference type="ARBA" id="ARBA00023242"/>
    </source>
</evidence>
<dbReference type="AlphaFoldDB" id="A0A9W8DMA2"/>
<evidence type="ECO:0000313" key="11">
    <source>
        <dbReference type="Proteomes" id="UP001150538"/>
    </source>
</evidence>
<protein>
    <recommendedName>
        <fullName evidence="9">U4/U6.U5 small nuclear ribonucleoprotein 27kDa protein domain-containing protein</fullName>
    </recommendedName>
</protein>
<evidence type="ECO:0000256" key="2">
    <source>
        <dbReference type="ARBA" id="ARBA00004123"/>
    </source>
</evidence>
<evidence type="ECO:0000256" key="8">
    <source>
        <dbReference type="SAM" id="MobiDB-lite"/>
    </source>
</evidence>
<accession>A0A9W8DMA2</accession>
<evidence type="ECO:0000256" key="5">
    <source>
        <dbReference type="ARBA" id="ARBA00022664"/>
    </source>
</evidence>
<comment type="similarity">
    <text evidence="3">Belongs to the SNUT3 family.</text>
</comment>
<reference evidence="10" key="1">
    <citation type="submission" date="2022-07" db="EMBL/GenBank/DDBJ databases">
        <title>Phylogenomic reconstructions and comparative analyses of Kickxellomycotina fungi.</title>
        <authorList>
            <person name="Reynolds N.K."/>
            <person name="Stajich J.E."/>
            <person name="Barry K."/>
            <person name="Grigoriev I.V."/>
            <person name="Crous P."/>
            <person name="Smith M.E."/>
        </authorList>
    </citation>
    <scope>NUCLEOTIDE SEQUENCE</scope>
    <source>
        <strain evidence="10">NBRC 100468</strain>
    </source>
</reference>
<feature type="compositionally biased region" description="Basic and acidic residues" evidence="8">
    <location>
        <begin position="60"/>
        <end position="72"/>
    </location>
</feature>
<feature type="non-terminal residue" evidence="10">
    <location>
        <position position="1"/>
    </location>
</feature>
<keyword evidence="6" id="KW-0508">mRNA splicing</keyword>
<evidence type="ECO:0000256" key="1">
    <source>
        <dbReference type="ARBA" id="ARBA00003632"/>
    </source>
</evidence>
<proteinExistence type="inferred from homology"/>
<feature type="compositionally biased region" description="Basic and acidic residues" evidence="8">
    <location>
        <begin position="211"/>
        <end position="224"/>
    </location>
</feature>
<organism evidence="10 11">
    <name type="scientific">Mycoemilia scoparia</name>
    <dbReference type="NCBI Taxonomy" id="417184"/>
    <lineage>
        <taxon>Eukaryota</taxon>
        <taxon>Fungi</taxon>
        <taxon>Fungi incertae sedis</taxon>
        <taxon>Zoopagomycota</taxon>
        <taxon>Kickxellomycotina</taxon>
        <taxon>Kickxellomycetes</taxon>
        <taxon>Kickxellales</taxon>
        <taxon>Kickxellaceae</taxon>
        <taxon>Mycoemilia</taxon>
    </lineage>
</organism>
<feature type="compositionally biased region" description="Acidic residues" evidence="8">
    <location>
        <begin position="182"/>
        <end position="193"/>
    </location>
</feature>
<evidence type="ECO:0000313" key="10">
    <source>
        <dbReference type="EMBL" id="KAJ1909926.1"/>
    </source>
</evidence>
<dbReference type="GO" id="GO:0071011">
    <property type="term" value="C:precatalytic spliceosome"/>
    <property type="evidence" value="ECO:0007669"/>
    <property type="project" value="TreeGrafter"/>
</dbReference>
<dbReference type="GO" id="GO:0006397">
    <property type="term" value="P:mRNA processing"/>
    <property type="evidence" value="ECO:0007669"/>
    <property type="project" value="UniProtKB-KW"/>
</dbReference>
<evidence type="ECO:0000256" key="3">
    <source>
        <dbReference type="ARBA" id="ARBA00008218"/>
    </source>
</evidence>
<keyword evidence="11" id="KW-1185">Reference proteome</keyword>
<comment type="subunit">
    <text evidence="4">Part of a tri-snRNP complex.</text>
</comment>
<feature type="compositionally biased region" description="Basic residues" evidence="8">
    <location>
        <begin position="73"/>
        <end position="84"/>
    </location>
</feature>
<dbReference type="EMBL" id="JANBPU010000662">
    <property type="protein sequence ID" value="KAJ1909926.1"/>
    <property type="molecule type" value="Genomic_DNA"/>
</dbReference>
<feature type="compositionally biased region" description="Basic and acidic residues" evidence="8">
    <location>
        <begin position="134"/>
        <end position="143"/>
    </location>
</feature>
<feature type="compositionally biased region" description="Basic and acidic residues" evidence="8">
    <location>
        <begin position="150"/>
        <end position="159"/>
    </location>
</feature>
<dbReference type="Pfam" id="PF08648">
    <property type="entry name" value="SNRNP27"/>
    <property type="match status" value="1"/>
</dbReference>
<comment type="subcellular location">
    <subcellularLocation>
        <location evidence="2">Nucleus</location>
    </subcellularLocation>
</comment>
<dbReference type="GO" id="GO:0008380">
    <property type="term" value="P:RNA splicing"/>
    <property type="evidence" value="ECO:0007669"/>
    <property type="project" value="UniProtKB-KW"/>
</dbReference>
<dbReference type="InterPro" id="IPR013957">
    <property type="entry name" value="SNRNP27"/>
</dbReference>
<gene>
    <name evidence="10" type="ORF">H4219_006319</name>
</gene>
<sequence>MGEPGHSSRHSRSPERPGASLSSSGRYRSARRHNSRSRSPGRGSSVRYRDHRPSGSGRSTRRDQDHYHDRGSYSHHRSHHRYSRSRSPERRSSRHRRDYSRDEHKDRGSGRSQRRSNSRSRSPSSNSNRRHKRDDHDTREEGQRASSTRTKVDNKDHKGSGNRGSNDSQLLKTPKDNSHKDEEEEGLVQDDSEQALMELMGFGGFGTTKGQHVEGNAKGEASVKKERKYRQYMNRKGGFNRPLEGG</sequence>